<feature type="binding site" evidence="8">
    <location>
        <position position="105"/>
    </location>
    <ligand>
        <name>ATP</name>
        <dbReference type="ChEBI" id="CHEBI:30616"/>
    </ligand>
</feature>
<dbReference type="EMBL" id="BDRX01000002">
    <property type="protein sequence ID" value="GBF87804.1"/>
    <property type="molecule type" value="Genomic_DNA"/>
</dbReference>
<dbReference type="PANTHER" id="PTHR24349">
    <property type="entry name" value="SERINE/THREONINE-PROTEIN KINASE"/>
    <property type="match status" value="1"/>
</dbReference>
<dbReference type="Pfam" id="PF13499">
    <property type="entry name" value="EF-hand_7"/>
    <property type="match status" value="2"/>
</dbReference>
<dbReference type="InterPro" id="IPR011009">
    <property type="entry name" value="Kinase-like_dom_sf"/>
</dbReference>
<evidence type="ECO:0000259" key="11">
    <source>
        <dbReference type="PROSITE" id="PS50222"/>
    </source>
</evidence>
<dbReference type="InterPro" id="IPR000719">
    <property type="entry name" value="Prot_kinase_dom"/>
</dbReference>
<dbReference type="CDD" id="cd05117">
    <property type="entry name" value="STKc_CAMK"/>
    <property type="match status" value="1"/>
</dbReference>
<evidence type="ECO:0000313" key="12">
    <source>
        <dbReference type="EMBL" id="GBF87804.1"/>
    </source>
</evidence>
<feature type="region of interest" description="Disordered" evidence="9">
    <location>
        <begin position="518"/>
        <end position="553"/>
    </location>
</feature>
<evidence type="ECO:0000259" key="10">
    <source>
        <dbReference type="PROSITE" id="PS50011"/>
    </source>
</evidence>
<reference evidence="12 13" key="1">
    <citation type="journal article" date="2018" name="Sci. Rep.">
        <title>Raphidocelis subcapitata (=Pseudokirchneriella subcapitata) provides an insight into genome evolution and environmental adaptations in the Sphaeropleales.</title>
        <authorList>
            <person name="Suzuki S."/>
            <person name="Yamaguchi H."/>
            <person name="Nakajima N."/>
            <person name="Kawachi M."/>
        </authorList>
    </citation>
    <scope>NUCLEOTIDE SEQUENCE [LARGE SCALE GENOMIC DNA]</scope>
    <source>
        <strain evidence="12 13">NIES-35</strain>
    </source>
</reference>
<keyword evidence="4 8" id="KW-0547">Nucleotide-binding</keyword>
<evidence type="ECO:0000256" key="3">
    <source>
        <dbReference type="ARBA" id="ARBA00022737"/>
    </source>
</evidence>
<dbReference type="FunFam" id="1.10.510.10:FF:000571">
    <property type="entry name" value="Maternal embryonic leucine zipper kinase"/>
    <property type="match status" value="1"/>
</dbReference>
<keyword evidence="7 8" id="KW-0067">ATP-binding</keyword>
<feature type="domain" description="Protein kinase" evidence="10">
    <location>
        <begin position="76"/>
        <end position="335"/>
    </location>
</feature>
<proteinExistence type="predicted"/>
<dbReference type="GO" id="GO:0043226">
    <property type="term" value="C:organelle"/>
    <property type="evidence" value="ECO:0007669"/>
    <property type="project" value="UniProtKB-ARBA"/>
</dbReference>
<dbReference type="SMART" id="SM00054">
    <property type="entry name" value="EFh"/>
    <property type="match status" value="4"/>
</dbReference>
<dbReference type="InterPro" id="IPR002048">
    <property type="entry name" value="EF_hand_dom"/>
</dbReference>
<dbReference type="Gene3D" id="1.10.510.10">
    <property type="entry name" value="Transferase(Phosphotransferase) domain 1"/>
    <property type="match status" value="1"/>
</dbReference>
<dbReference type="GO" id="GO:0005509">
    <property type="term" value="F:calcium ion binding"/>
    <property type="evidence" value="ECO:0007669"/>
    <property type="project" value="InterPro"/>
</dbReference>
<dbReference type="GO" id="GO:0004674">
    <property type="term" value="F:protein serine/threonine kinase activity"/>
    <property type="evidence" value="ECO:0007669"/>
    <property type="project" value="UniProtKB-KW"/>
</dbReference>
<dbReference type="PROSITE" id="PS00108">
    <property type="entry name" value="PROTEIN_KINASE_ST"/>
    <property type="match status" value="1"/>
</dbReference>
<dbReference type="InterPro" id="IPR008271">
    <property type="entry name" value="Ser/Thr_kinase_AS"/>
</dbReference>
<name>A0A2V0NKF7_9CHLO</name>
<keyword evidence="5 12" id="KW-0418">Kinase</keyword>
<dbReference type="OrthoDB" id="9948461at2759"/>
<dbReference type="SUPFAM" id="SSF47473">
    <property type="entry name" value="EF-hand"/>
    <property type="match status" value="1"/>
</dbReference>
<evidence type="ECO:0000256" key="2">
    <source>
        <dbReference type="ARBA" id="ARBA00022679"/>
    </source>
</evidence>
<evidence type="ECO:0000256" key="6">
    <source>
        <dbReference type="ARBA" id="ARBA00022837"/>
    </source>
</evidence>
<gene>
    <name evidence="12" type="ORF">Rsub_00515</name>
</gene>
<dbReference type="Proteomes" id="UP000247498">
    <property type="component" value="Unassembled WGS sequence"/>
</dbReference>
<feature type="region of interest" description="Disordered" evidence="9">
    <location>
        <begin position="1"/>
        <end position="41"/>
    </location>
</feature>
<evidence type="ECO:0000313" key="13">
    <source>
        <dbReference type="Proteomes" id="UP000247498"/>
    </source>
</evidence>
<keyword evidence="3" id="KW-0677">Repeat</keyword>
<dbReference type="Pfam" id="PF00069">
    <property type="entry name" value="Pkinase"/>
    <property type="match status" value="1"/>
</dbReference>
<protein>
    <submittedName>
        <fullName evidence="12">Calcium-dependent kinase-like protein</fullName>
    </submittedName>
</protein>
<dbReference type="FunFam" id="3.30.200.20:FF:000042">
    <property type="entry name" value="Aurora kinase A"/>
    <property type="match status" value="1"/>
</dbReference>
<dbReference type="PROSITE" id="PS50011">
    <property type="entry name" value="PROTEIN_KINASE_DOM"/>
    <property type="match status" value="1"/>
</dbReference>
<evidence type="ECO:0000256" key="9">
    <source>
        <dbReference type="SAM" id="MobiDB-lite"/>
    </source>
</evidence>
<evidence type="ECO:0000256" key="8">
    <source>
        <dbReference type="PROSITE-ProRule" id="PRU10141"/>
    </source>
</evidence>
<dbReference type="PROSITE" id="PS00018">
    <property type="entry name" value="EF_HAND_1"/>
    <property type="match status" value="3"/>
</dbReference>
<feature type="domain" description="EF-hand" evidence="11">
    <location>
        <begin position="378"/>
        <end position="413"/>
    </location>
</feature>
<dbReference type="GO" id="GO:0005524">
    <property type="term" value="F:ATP binding"/>
    <property type="evidence" value="ECO:0007669"/>
    <property type="project" value="UniProtKB-UniRule"/>
</dbReference>
<organism evidence="12 13">
    <name type="scientific">Raphidocelis subcapitata</name>
    <dbReference type="NCBI Taxonomy" id="307507"/>
    <lineage>
        <taxon>Eukaryota</taxon>
        <taxon>Viridiplantae</taxon>
        <taxon>Chlorophyta</taxon>
        <taxon>core chlorophytes</taxon>
        <taxon>Chlorophyceae</taxon>
        <taxon>CS clade</taxon>
        <taxon>Sphaeropleales</taxon>
        <taxon>Selenastraceae</taxon>
        <taxon>Raphidocelis</taxon>
    </lineage>
</organism>
<feature type="domain" description="EF-hand" evidence="11">
    <location>
        <begin position="450"/>
        <end position="485"/>
    </location>
</feature>
<dbReference type="PROSITE" id="PS50222">
    <property type="entry name" value="EF_HAND_2"/>
    <property type="match status" value="4"/>
</dbReference>
<feature type="compositionally biased region" description="Gly residues" evidence="9">
    <location>
        <begin position="523"/>
        <end position="553"/>
    </location>
</feature>
<evidence type="ECO:0000256" key="1">
    <source>
        <dbReference type="ARBA" id="ARBA00022527"/>
    </source>
</evidence>
<keyword evidence="2" id="KW-0808">Transferase</keyword>
<comment type="caution">
    <text evidence="12">The sequence shown here is derived from an EMBL/GenBank/DDBJ whole genome shotgun (WGS) entry which is preliminary data.</text>
</comment>
<dbReference type="Gene3D" id="3.30.200.20">
    <property type="entry name" value="Phosphorylase Kinase, domain 1"/>
    <property type="match status" value="1"/>
</dbReference>
<feature type="domain" description="EF-hand" evidence="11">
    <location>
        <begin position="491"/>
        <end position="520"/>
    </location>
</feature>
<evidence type="ECO:0000256" key="7">
    <source>
        <dbReference type="ARBA" id="ARBA00022840"/>
    </source>
</evidence>
<dbReference type="SUPFAM" id="SSF56112">
    <property type="entry name" value="Protein kinase-like (PK-like)"/>
    <property type="match status" value="1"/>
</dbReference>
<dbReference type="PROSITE" id="PS00107">
    <property type="entry name" value="PROTEIN_KINASE_ATP"/>
    <property type="match status" value="1"/>
</dbReference>
<feature type="domain" description="EF-hand" evidence="11">
    <location>
        <begin position="414"/>
        <end position="449"/>
    </location>
</feature>
<evidence type="ECO:0000256" key="5">
    <source>
        <dbReference type="ARBA" id="ARBA00022777"/>
    </source>
</evidence>
<dbReference type="InterPro" id="IPR018247">
    <property type="entry name" value="EF_Hand_1_Ca_BS"/>
</dbReference>
<keyword evidence="13" id="KW-1185">Reference proteome</keyword>
<sequence length="570" mass="59877">MGACLAKPQVEGEDPLPAGAGSGGGKKHAAHDSKASASAAFENEPEIAPHVAGSEPSLLEKSLLGGARTTDVTVKYDLGEVLGRGAYGTTRRARDRETSAAVAVKSMTKARLCEAGDGGDVRRELDVMLHLSGHPNVVELLDSFEDSAYVHLVMELCTGGDLVHRLSEKGSYTERDAAAIIRTVLKVLEYAHDLGVAHRDIKPDNCLLKDDSDEAAIKVCDWGFAAFVRPDKPLTALCGTCYYCAPEVVMGAYDERADVWSAGAMLYVLLCGRPPFYALRDEDVLRKVVDDGVPNMTGAPWPSISEGAKDAVRQMMTFEPSARPSARQMLAQEWVREGGAAGDNELQPEVLHRMRSFAAMGKFKRAAAMVIATHLPYDEIRGLRELFESIDTDGSGTLTAAELQQALASRGAKVALGELQELVEAADLDGDGLLDYNEFLAVTLRHKHFAEKDNLAIAFKQFDTDGDGFLSRAELRAALKAAGHAHAAGPDAVLRAADATKDGRLGFEEFAALMASGTAPAKEGGGPANGGGGKGGASGKGGGAKGGAGAKGGGDAADLVLGRSLHLPSL</sequence>
<dbReference type="SMART" id="SM00220">
    <property type="entry name" value="S_TKc"/>
    <property type="match status" value="1"/>
</dbReference>
<dbReference type="STRING" id="307507.A0A2V0NKF7"/>
<dbReference type="InterPro" id="IPR017441">
    <property type="entry name" value="Protein_kinase_ATP_BS"/>
</dbReference>
<dbReference type="InParanoid" id="A0A2V0NKF7"/>
<keyword evidence="1" id="KW-0723">Serine/threonine-protein kinase</keyword>
<dbReference type="Gene3D" id="1.10.238.10">
    <property type="entry name" value="EF-hand"/>
    <property type="match status" value="1"/>
</dbReference>
<keyword evidence="6" id="KW-0106">Calcium</keyword>
<dbReference type="InterPro" id="IPR050205">
    <property type="entry name" value="CDPK_Ser/Thr_kinases"/>
</dbReference>
<evidence type="ECO:0000256" key="4">
    <source>
        <dbReference type="ARBA" id="ARBA00022741"/>
    </source>
</evidence>
<dbReference type="InterPro" id="IPR011992">
    <property type="entry name" value="EF-hand-dom_pair"/>
</dbReference>
<dbReference type="FunFam" id="1.10.238.10:FF:000178">
    <property type="entry name" value="Calmodulin-2 A"/>
    <property type="match status" value="1"/>
</dbReference>
<accession>A0A2V0NKF7</accession>
<dbReference type="AlphaFoldDB" id="A0A2V0NKF7"/>